<proteinExistence type="predicted"/>
<evidence type="ECO:0000256" key="1">
    <source>
        <dbReference type="SAM" id="MobiDB-lite"/>
    </source>
</evidence>
<name>A0A1X7VY72_AMPQE</name>
<organism evidence="2">
    <name type="scientific">Amphimedon queenslandica</name>
    <name type="common">Sponge</name>
    <dbReference type="NCBI Taxonomy" id="400682"/>
    <lineage>
        <taxon>Eukaryota</taxon>
        <taxon>Metazoa</taxon>
        <taxon>Porifera</taxon>
        <taxon>Demospongiae</taxon>
        <taxon>Heteroscleromorpha</taxon>
        <taxon>Haplosclerida</taxon>
        <taxon>Niphatidae</taxon>
        <taxon>Amphimedon</taxon>
    </lineage>
</organism>
<protein>
    <submittedName>
        <fullName evidence="2">Uncharacterized protein</fullName>
    </submittedName>
</protein>
<dbReference type="InParanoid" id="A0A1X7VY72"/>
<sequence length="94" mass="10817">MARLGPGPDPPLVMAQGSADPSLSNANKRYSLYRKFWSLLARLRVWEEPQYVALKETFTSSDDRREVMPVCIVTELRRRYPNLPGVLYTDFQPS</sequence>
<dbReference type="EnsemblMetazoa" id="Aqu2.1.44404_001">
    <property type="protein sequence ID" value="Aqu2.1.44404_001"/>
    <property type="gene ID" value="Aqu2.1.44404"/>
</dbReference>
<feature type="region of interest" description="Disordered" evidence="1">
    <location>
        <begin position="1"/>
        <end position="21"/>
    </location>
</feature>
<dbReference type="AlphaFoldDB" id="A0A1X7VY72"/>
<accession>A0A1X7VY72</accession>
<reference evidence="2" key="1">
    <citation type="submission" date="2017-05" db="UniProtKB">
        <authorList>
            <consortium name="EnsemblMetazoa"/>
        </authorList>
    </citation>
    <scope>IDENTIFICATION</scope>
</reference>
<evidence type="ECO:0000313" key="2">
    <source>
        <dbReference type="EnsemblMetazoa" id="Aqu2.1.44404_001"/>
    </source>
</evidence>